<organism evidence="2">
    <name type="scientific">Microvirga ossetica</name>
    <dbReference type="NCBI Taxonomy" id="1882682"/>
    <lineage>
        <taxon>Bacteria</taxon>
        <taxon>Pseudomonadati</taxon>
        <taxon>Pseudomonadota</taxon>
        <taxon>Alphaproteobacteria</taxon>
        <taxon>Hyphomicrobiales</taxon>
        <taxon>Methylobacteriaceae</taxon>
        <taxon>Microvirga</taxon>
    </lineage>
</organism>
<dbReference type="KEGG" id="moc:BB934_07365"/>
<protein>
    <submittedName>
        <fullName evidence="2">Uncharacterized protein</fullName>
    </submittedName>
</protein>
<feature type="region of interest" description="Disordered" evidence="1">
    <location>
        <begin position="61"/>
        <end position="85"/>
    </location>
</feature>
<accession>A0A1B2EDM5</accession>
<proteinExistence type="predicted"/>
<name>A0A1B2EDM5_9HYPH</name>
<evidence type="ECO:0000313" key="2">
    <source>
        <dbReference type="EMBL" id="ANY78075.1"/>
    </source>
</evidence>
<dbReference type="AlphaFoldDB" id="A0A1B2EDM5"/>
<gene>
    <name evidence="2" type="ORF">BB934_07365</name>
</gene>
<sequence length="106" mass="11770">MLQPKRAVMALILKGMLKGAGARLKVWLTKRRTLLLTLQTVPPMWPVVLTSRVSNMSAKQVTGIPRPSATINEPHRPSSTNSLSPHSYRCWRSEQSALVWPGSLVV</sequence>
<reference evidence="2" key="1">
    <citation type="submission" date="2016-07" db="EMBL/GenBank/DDBJ databases">
        <title>Microvirga ossetica sp. nov. a new species of rhizobia isolated from root nodules of the legume species Vicia alpestris Steven originated from North Ossetia region in the Caucasus.</title>
        <authorList>
            <person name="Safronova V.I."/>
            <person name="Kuznetsova I.G."/>
            <person name="Sazanova A.L."/>
            <person name="Belimov A."/>
            <person name="Andronov E."/>
            <person name="Osledkin Y.S."/>
            <person name="Onishchuk O.P."/>
            <person name="Kurchak O.N."/>
            <person name="Shaposhnikov A.I."/>
            <person name="Willems A."/>
            <person name="Tikhonovich I.A."/>
        </authorList>
    </citation>
    <scope>NUCLEOTIDE SEQUENCE [LARGE SCALE GENOMIC DNA]</scope>
    <source>
        <strain evidence="2">V5/3M</strain>
    </source>
</reference>
<dbReference type="EMBL" id="CP016616">
    <property type="protein sequence ID" value="ANY78075.1"/>
    <property type="molecule type" value="Genomic_DNA"/>
</dbReference>
<evidence type="ECO:0000256" key="1">
    <source>
        <dbReference type="SAM" id="MobiDB-lite"/>
    </source>
</evidence>